<comment type="caution">
    <text evidence="5">The sequence shown here is derived from an EMBL/GenBank/DDBJ whole genome shotgun (WGS) entry which is preliminary data.</text>
</comment>
<reference evidence="5 6" key="1">
    <citation type="submission" date="2018-08" db="EMBL/GenBank/DDBJ databases">
        <title>Genomic Encyclopedia of Archaeal and Bacterial Type Strains, Phase II (KMG-II): from individual species to whole genera.</title>
        <authorList>
            <person name="Goeker M."/>
        </authorList>
    </citation>
    <scope>NUCLEOTIDE SEQUENCE [LARGE SCALE GENOMIC DNA]</scope>
    <source>
        <strain evidence="5 6">DSM 45791</strain>
    </source>
</reference>
<protein>
    <submittedName>
        <fullName evidence="5">Methyltransferase family protein</fullName>
    </submittedName>
</protein>
<dbReference type="AlphaFoldDB" id="A0A3E0H090"/>
<keyword evidence="1 5" id="KW-0489">Methyltransferase</keyword>
<proteinExistence type="predicted"/>
<dbReference type="CDD" id="cd02440">
    <property type="entry name" value="AdoMet_MTases"/>
    <property type="match status" value="1"/>
</dbReference>
<dbReference type="Gene3D" id="3.40.50.150">
    <property type="entry name" value="Vaccinia Virus protein VP39"/>
    <property type="match status" value="1"/>
</dbReference>
<dbReference type="InterPro" id="IPR026170">
    <property type="entry name" value="FAM173A/B"/>
</dbReference>
<evidence type="ECO:0000313" key="6">
    <source>
        <dbReference type="Proteomes" id="UP000256269"/>
    </source>
</evidence>
<accession>A0A3E0H090</accession>
<dbReference type="GO" id="GO:0032259">
    <property type="term" value="P:methylation"/>
    <property type="evidence" value="ECO:0007669"/>
    <property type="project" value="UniProtKB-KW"/>
</dbReference>
<dbReference type="PANTHER" id="PTHR13610:SF11">
    <property type="entry name" value="METHYLTRANSFERASE DOMAIN-CONTAINING PROTEIN"/>
    <property type="match status" value="1"/>
</dbReference>
<dbReference type="Pfam" id="PF13649">
    <property type="entry name" value="Methyltransf_25"/>
    <property type="match status" value="1"/>
</dbReference>
<keyword evidence="2 5" id="KW-0808">Transferase</keyword>
<sequence length="199" mass="22769">MTAISALRRTASHALDFWYNTDTAGKIELPGIHGADQIYYIASPWRSLRRALSPADVTSSDVFLDVGCGKGRMVLEAVSSYRFRRCVGVELVPEIYRHAVRNIHNAQRRHRRIRGRVELINQDIRTFAVPDDVSVVFAFNPFRGPVWTAAIDSLIASHDRSPRRIRLVYVNPEEHRELVATGRFRVERELPGTTVYELR</sequence>
<evidence type="ECO:0000256" key="2">
    <source>
        <dbReference type="ARBA" id="ARBA00022679"/>
    </source>
</evidence>
<dbReference type="InterPro" id="IPR041698">
    <property type="entry name" value="Methyltransf_25"/>
</dbReference>
<organism evidence="5 6">
    <name type="scientific">Kutzneria buriramensis</name>
    <dbReference type="NCBI Taxonomy" id="1045776"/>
    <lineage>
        <taxon>Bacteria</taxon>
        <taxon>Bacillati</taxon>
        <taxon>Actinomycetota</taxon>
        <taxon>Actinomycetes</taxon>
        <taxon>Pseudonocardiales</taxon>
        <taxon>Pseudonocardiaceae</taxon>
        <taxon>Kutzneria</taxon>
    </lineage>
</organism>
<gene>
    <name evidence="5" type="ORF">BCF44_11678</name>
</gene>
<keyword evidence="3" id="KW-0949">S-adenosyl-L-methionine</keyword>
<dbReference type="Proteomes" id="UP000256269">
    <property type="component" value="Unassembled WGS sequence"/>
</dbReference>
<name>A0A3E0H090_9PSEU</name>
<dbReference type="RefSeq" id="WP_170217979.1">
    <property type="nucleotide sequence ID" value="NZ_CP144375.1"/>
</dbReference>
<dbReference type="SUPFAM" id="SSF53335">
    <property type="entry name" value="S-adenosyl-L-methionine-dependent methyltransferases"/>
    <property type="match status" value="1"/>
</dbReference>
<dbReference type="PANTHER" id="PTHR13610">
    <property type="entry name" value="METHYLTRANSFERASE DOMAIN-CONTAINING PROTEIN"/>
    <property type="match status" value="1"/>
</dbReference>
<evidence type="ECO:0000256" key="3">
    <source>
        <dbReference type="ARBA" id="ARBA00022691"/>
    </source>
</evidence>
<keyword evidence="6" id="KW-1185">Reference proteome</keyword>
<feature type="domain" description="Methyltransferase" evidence="4">
    <location>
        <begin position="64"/>
        <end position="151"/>
    </location>
</feature>
<evidence type="ECO:0000313" key="5">
    <source>
        <dbReference type="EMBL" id="REH36209.1"/>
    </source>
</evidence>
<dbReference type="InterPro" id="IPR029063">
    <property type="entry name" value="SAM-dependent_MTases_sf"/>
</dbReference>
<dbReference type="EMBL" id="QUNO01000016">
    <property type="protein sequence ID" value="REH36209.1"/>
    <property type="molecule type" value="Genomic_DNA"/>
</dbReference>
<evidence type="ECO:0000256" key="1">
    <source>
        <dbReference type="ARBA" id="ARBA00022603"/>
    </source>
</evidence>
<dbReference type="GO" id="GO:0016279">
    <property type="term" value="F:protein-lysine N-methyltransferase activity"/>
    <property type="evidence" value="ECO:0007669"/>
    <property type="project" value="InterPro"/>
</dbReference>
<evidence type="ECO:0000259" key="4">
    <source>
        <dbReference type="Pfam" id="PF13649"/>
    </source>
</evidence>